<proteinExistence type="predicted"/>
<dbReference type="InterPro" id="IPR010982">
    <property type="entry name" value="Lambda_DNA-bd_dom_sf"/>
</dbReference>
<evidence type="ECO:0000259" key="1">
    <source>
        <dbReference type="PROSITE" id="PS50943"/>
    </source>
</evidence>
<comment type="caution">
    <text evidence="2">The sequence shown here is derived from an EMBL/GenBank/DDBJ whole genome shotgun (WGS) entry which is preliminary data.</text>
</comment>
<evidence type="ECO:0000313" key="3">
    <source>
        <dbReference type="Proteomes" id="UP001198565"/>
    </source>
</evidence>
<gene>
    <name evidence="2" type="ORF">K7472_06990</name>
</gene>
<dbReference type="SUPFAM" id="SSF47413">
    <property type="entry name" value="lambda repressor-like DNA-binding domains"/>
    <property type="match status" value="1"/>
</dbReference>
<dbReference type="EMBL" id="JAINVZ010000003">
    <property type="protein sequence ID" value="MBY8884589.1"/>
    <property type="molecule type" value="Genomic_DNA"/>
</dbReference>
<dbReference type="InterPro" id="IPR001387">
    <property type="entry name" value="Cro/C1-type_HTH"/>
</dbReference>
<dbReference type="Pfam" id="PF13560">
    <property type="entry name" value="HTH_31"/>
    <property type="match status" value="1"/>
</dbReference>
<dbReference type="PROSITE" id="PS50943">
    <property type="entry name" value="HTH_CROC1"/>
    <property type="match status" value="1"/>
</dbReference>
<dbReference type="Gene3D" id="1.10.260.40">
    <property type="entry name" value="lambda repressor-like DNA-binding domains"/>
    <property type="match status" value="1"/>
</dbReference>
<protein>
    <submittedName>
        <fullName evidence="2">Helix-turn-helix transcriptional regulator</fullName>
    </submittedName>
</protein>
<dbReference type="RefSeq" id="WP_222975104.1">
    <property type="nucleotide sequence ID" value="NZ_JAINVZ010000003.1"/>
</dbReference>
<sequence>MGADIGRRLCEVCKRRGMTQRELASAAGVSVSLIRKLEQGDRATRPRTRRGPPSR</sequence>
<accession>A0ABS7QN29</accession>
<evidence type="ECO:0000313" key="2">
    <source>
        <dbReference type="EMBL" id="MBY8884589.1"/>
    </source>
</evidence>
<keyword evidence="3" id="KW-1185">Reference proteome</keyword>
<feature type="domain" description="HTH cro/C1-type" evidence="1">
    <location>
        <begin position="14"/>
        <end position="42"/>
    </location>
</feature>
<name>A0ABS7QN29_9ACTN</name>
<dbReference type="Proteomes" id="UP001198565">
    <property type="component" value="Unassembled WGS sequence"/>
</dbReference>
<reference evidence="2 3" key="1">
    <citation type="submission" date="2021-08" db="EMBL/GenBank/DDBJ databases">
        <title>Streptomyces sp. PTM05 isolated from lichen.</title>
        <authorList>
            <person name="Somphong A."/>
            <person name="Phongsopitanun W."/>
            <person name="Tanasupawat S."/>
        </authorList>
    </citation>
    <scope>NUCLEOTIDE SEQUENCE [LARGE SCALE GENOMIC DNA]</scope>
    <source>
        <strain evidence="2 3">Ptm05</strain>
    </source>
</reference>
<organism evidence="2 3">
    <name type="scientific">Streptantibioticus parmotrematis</name>
    <dbReference type="NCBI Taxonomy" id="2873249"/>
    <lineage>
        <taxon>Bacteria</taxon>
        <taxon>Bacillati</taxon>
        <taxon>Actinomycetota</taxon>
        <taxon>Actinomycetes</taxon>
        <taxon>Kitasatosporales</taxon>
        <taxon>Streptomycetaceae</taxon>
        <taxon>Streptantibioticus</taxon>
    </lineage>
</organism>
<dbReference type="CDD" id="cd00093">
    <property type="entry name" value="HTH_XRE"/>
    <property type="match status" value="1"/>
</dbReference>